<feature type="transmembrane region" description="Helical" evidence="1">
    <location>
        <begin position="101"/>
        <end position="126"/>
    </location>
</feature>
<comment type="caution">
    <text evidence="2">The sequence shown here is derived from an EMBL/GenBank/DDBJ whole genome shotgun (WGS) entry which is preliminary data.</text>
</comment>
<sequence>MTTSGGQGARPRRWIERGQVGAAAIVGLLDGVGLAVLVAGFGWWSLGGWDEAAESVGGWLLLTLTAVVLAGAWFAGSALLRRKGLQRARSIVSWSLGLSAVLVAVLTAIAGWVAVVIGTFSALLLWSGDYVDDIAVTAVLLVSAAAVLLSTSVCLLVTVVLANPPPPVGAGPGWRSA</sequence>
<dbReference type="Proteomes" id="UP001165580">
    <property type="component" value="Unassembled WGS sequence"/>
</dbReference>
<feature type="transmembrane region" description="Helical" evidence="1">
    <location>
        <begin position="138"/>
        <end position="162"/>
    </location>
</feature>
<keyword evidence="3" id="KW-1185">Reference proteome</keyword>
<evidence type="ECO:0000313" key="3">
    <source>
        <dbReference type="Proteomes" id="UP001165580"/>
    </source>
</evidence>
<dbReference type="RefSeq" id="WP_259487314.1">
    <property type="nucleotide sequence ID" value="NZ_JANTEZ010000006.1"/>
</dbReference>
<organism evidence="2 3">
    <name type="scientific">Herbiconiux gentiana</name>
    <dbReference type="NCBI Taxonomy" id="2970912"/>
    <lineage>
        <taxon>Bacteria</taxon>
        <taxon>Bacillati</taxon>
        <taxon>Actinomycetota</taxon>
        <taxon>Actinomycetes</taxon>
        <taxon>Micrococcales</taxon>
        <taxon>Microbacteriaceae</taxon>
        <taxon>Herbiconiux</taxon>
    </lineage>
</organism>
<keyword evidence="1" id="KW-1133">Transmembrane helix</keyword>
<gene>
    <name evidence="2" type="ORF">NVV95_14725</name>
</gene>
<reference evidence="2" key="1">
    <citation type="submission" date="2022-08" db="EMBL/GenBank/DDBJ databases">
        <authorList>
            <person name="Deng Y."/>
            <person name="Han X.-F."/>
            <person name="Zhang Y.-Q."/>
        </authorList>
    </citation>
    <scope>NUCLEOTIDE SEQUENCE</scope>
    <source>
        <strain evidence="2">CPCC 205716</strain>
    </source>
</reference>
<proteinExistence type="predicted"/>
<keyword evidence="1" id="KW-0472">Membrane</keyword>
<dbReference type="EMBL" id="JANTEZ010000006">
    <property type="protein sequence ID" value="MCS5715803.1"/>
    <property type="molecule type" value="Genomic_DNA"/>
</dbReference>
<feature type="transmembrane region" description="Helical" evidence="1">
    <location>
        <begin position="56"/>
        <end position="80"/>
    </location>
</feature>
<protein>
    <recommendedName>
        <fullName evidence="4">DUF3180 domain-containing protein</fullName>
    </recommendedName>
</protein>
<evidence type="ECO:0000313" key="2">
    <source>
        <dbReference type="EMBL" id="MCS5715803.1"/>
    </source>
</evidence>
<keyword evidence="1" id="KW-0812">Transmembrane</keyword>
<feature type="transmembrane region" description="Helical" evidence="1">
    <location>
        <begin position="20"/>
        <end position="44"/>
    </location>
</feature>
<evidence type="ECO:0000256" key="1">
    <source>
        <dbReference type="SAM" id="Phobius"/>
    </source>
</evidence>
<accession>A0ABT2GHU7</accession>
<evidence type="ECO:0008006" key="4">
    <source>
        <dbReference type="Google" id="ProtNLM"/>
    </source>
</evidence>
<name>A0ABT2GHU7_9MICO</name>